<evidence type="ECO:0000313" key="4">
    <source>
        <dbReference type="Proteomes" id="UP001165090"/>
    </source>
</evidence>
<sequence length="1178" mass="119185">MASVHPPQAPEAKIPAGRVRSGRLDDAELLAPPEVDPVQLSRSMFSQPAPRPPPAPLTNLHLKKVARLDANAISGDGAGADGGGVVGGGGRSGGAAARIRSARSARSGRSVAASSVRGGRAAFSVVSDEEVIDVDGEPTTLADEDLDIPPSPGAAPDDEDVVPAGPRRRGPNRGGNLGMSGIAGLAGDEYGGSDPLEDLEADTPAVRLAEVTADLEAASQASKDPWVVVHLAQMALGHAKVVWRTMPVTVREEPLLLAKAHFSLARAYQGLGCDRQASDHGKQALAAIPKEVTDTEAARALRTEVQVMRAEALLSSAGVSGLTTEAACNQARKALALLVKAAGLQEPVAWTSEEAEDNELGGIQRATIDSVSDAGIVALMAQSHGVLAEAKLKEAGSEDAERKSSLRSADEAAARLDRRTDRGDAFYSPEQLDKYRNQVQHFRDEADNHHAEVLRLAAEAERSYDAAMYCLNHVIDVEGARLEESFGREGKLAHPTFQALWRRSLDFFAGIGTAYAMQRKDALRLGIVNEILSAFAQYGTGGWLPPARHIQALKDKGALLVDRRDYESATACYEELTTVVTELFENDPVRKELQVAEVLKLRGDVALASGDFRMAQHMFNQALEFYQRHLGAQAAVAQDLLHRIDEVKGYLADTRVMGRLASLPPRQTPPPTPPPGSVAGGSSGAAASVSRSAAPSVASARSNVSRPPPLSNAGSHRISAVQSIPTAPASIRASVDGEAAVTGGGGGTPTAGSVAGTPVAMSTASAPTSQRTGLSSLGGIGSGGGGSGGGGASVGGGSQRPSSAVGTTVSAHPSITGGGRVRSSVEGFSADAGGGGGLGSSAATPPAAPASVAGSQRHGSGSDLGSHNWAATTLAAAASPVPSVRSSRTADVSAGGVHGLFAGGPPSVTALSQRSGYGQGSGYGRVASPAAQSQRSGFDGGAASPTGQSQHSGFGAAGSGGGYDGGAASPEVRSHRSGYGNAATSPVAQSHRSGYGGYGGGPAASVSQSLHSADFSNLRGFESVAGSTSQPRASGVIDEDDEGVLEDADEGAIYSGHASSASPSIASAARRLAGSSGELGGGAAASASPSARSQRSGARGSGALDGMYSGAASPAAQSQRSGYGSGYGYGGGSGAYNGNYGSTAAPAPPSQRSGEYTGFGRTNSGNSFRGYNNDPMDY</sequence>
<feature type="compositionally biased region" description="Gly residues" evidence="2">
    <location>
        <begin position="955"/>
        <end position="965"/>
    </location>
</feature>
<feature type="compositionally biased region" description="Polar residues" evidence="2">
    <location>
        <begin position="1150"/>
        <end position="1170"/>
    </location>
</feature>
<feature type="compositionally biased region" description="Low complexity" evidence="2">
    <location>
        <begin position="684"/>
        <end position="705"/>
    </location>
</feature>
<comment type="caution">
    <text evidence="3">The sequence shown here is derived from an EMBL/GenBank/DDBJ whole genome shotgun (WGS) entry which is preliminary data.</text>
</comment>
<feature type="compositionally biased region" description="Gly residues" evidence="2">
    <location>
        <begin position="76"/>
        <end position="93"/>
    </location>
</feature>
<dbReference type="SUPFAM" id="SSF48452">
    <property type="entry name" value="TPR-like"/>
    <property type="match status" value="1"/>
</dbReference>
<dbReference type="PROSITE" id="PS50005">
    <property type="entry name" value="TPR"/>
    <property type="match status" value="1"/>
</dbReference>
<evidence type="ECO:0000256" key="2">
    <source>
        <dbReference type="SAM" id="MobiDB-lite"/>
    </source>
</evidence>
<proteinExistence type="predicted"/>
<name>A0ABQ5S9P4_9CHLO</name>
<evidence type="ECO:0000313" key="3">
    <source>
        <dbReference type="EMBL" id="GLI65916.1"/>
    </source>
</evidence>
<keyword evidence="1" id="KW-0802">TPR repeat</keyword>
<accession>A0ABQ5S9P4</accession>
<feature type="region of interest" description="Disordered" evidence="2">
    <location>
        <begin position="138"/>
        <end position="181"/>
    </location>
</feature>
<feature type="region of interest" description="Disordered" evidence="2">
    <location>
        <begin position="1"/>
        <end position="38"/>
    </location>
</feature>
<dbReference type="InterPro" id="IPR011990">
    <property type="entry name" value="TPR-like_helical_dom_sf"/>
</dbReference>
<feature type="compositionally biased region" description="Pro residues" evidence="2">
    <location>
        <begin position="666"/>
        <end position="676"/>
    </location>
</feature>
<organism evidence="3 4">
    <name type="scientific">Volvox africanus</name>
    <dbReference type="NCBI Taxonomy" id="51714"/>
    <lineage>
        <taxon>Eukaryota</taxon>
        <taxon>Viridiplantae</taxon>
        <taxon>Chlorophyta</taxon>
        <taxon>core chlorophytes</taxon>
        <taxon>Chlorophyceae</taxon>
        <taxon>CS clade</taxon>
        <taxon>Chlamydomonadales</taxon>
        <taxon>Volvocaceae</taxon>
        <taxon>Volvox</taxon>
    </lineage>
</organism>
<dbReference type="SMART" id="SM00028">
    <property type="entry name" value="TPR"/>
    <property type="match status" value="3"/>
</dbReference>
<feature type="region of interest" description="Disordered" evidence="2">
    <location>
        <begin position="1138"/>
        <end position="1178"/>
    </location>
</feature>
<feature type="compositionally biased region" description="Polar residues" evidence="2">
    <location>
        <begin position="982"/>
        <end position="992"/>
    </location>
</feature>
<feature type="compositionally biased region" description="Polar residues" evidence="2">
    <location>
        <begin position="760"/>
        <end position="772"/>
    </location>
</feature>
<reference evidence="3 4" key="1">
    <citation type="journal article" date="2023" name="IScience">
        <title>Expanded male sex-determining region conserved during the evolution of homothallism in the green alga Volvox.</title>
        <authorList>
            <person name="Yamamoto K."/>
            <person name="Matsuzaki R."/>
            <person name="Mahakham W."/>
            <person name="Heman W."/>
            <person name="Sekimoto H."/>
            <person name="Kawachi M."/>
            <person name="Minakuchi Y."/>
            <person name="Toyoda A."/>
            <person name="Nozaki H."/>
        </authorList>
    </citation>
    <scope>NUCLEOTIDE SEQUENCE [LARGE SCALE GENOMIC DNA]</scope>
    <source>
        <strain evidence="3 4">NIES-4468</strain>
    </source>
</reference>
<dbReference type="Proteomes" id="UP001165090">
    <property type="component" value="Unassembled WGS sequence"/>
</dbReference>
<feature type="region of interest" description="Disordered" evidence="2">
    <location>
        <begin position="738"/>
        <end position="866"/>
    </location>
</feature>
<protein>
    <submittedName>
        <fullName evidence="3">Uncharacterized protein</fullName>
    </submittedName>
</protein>
<feature type="compositionally biased region" description="Low complexity" evidence="2">
    <location>
        <begin position="1084"/>
        <end position="1102"/>
    </location>
</feature>
<feature type="region of interest" description="Disordered" evidence="2">
    <location>
        <begin position="1109"/>
        <end position="1128"/>
    </location>
</feature>
<feature type="compositionally biased region" description="Gly residues" evidence="2">
    <location>
        <begin position="776"/>
        <end position="798"/>
    </location>
</feature>
<feature type="region of interest" description="Disordered" evidence="2">
    <location>
        <begin position="661"/>
        <end position="717"/>
    </location>
</feature>
<feature type="compositionally biased region" description="Low complexity" evidence="2">
    <location>
        <begin position="840"/>
        <end position="855"/>
    </location>
</feature>
<feature type="compositionally biased region" description="Low complexity" evidence="2">
    <location>
        <begin position="94"/>
        <end position="120"/>
    </location>
</feature>
<dbReference type="InterPro" id="IPR019734">
    <property type="entry name" value="TPR_rpt"/>
</dbReference>
<gene>
    <name evidence="3" type="ORF">VaNZ11_009565</name>
</gene>
<feature type="compositionally biased region" description="Polar residues" evidence="2">
    <location>
        <begin position="799"/>
        <end position="813"/>
    </location>
</feature>
<feature type="compositionally biased region" description="Acidic residues" evidence="2">
    <location>
        <begin position="138"/>
        <end position="147"/>
    </location>
</feature>
<feature type="repeat" description="TPR" evidence="1">
    <location>
        <begin position="596"/>
        <end position="629"/>
    </location>
</feature>
<keyword evidence="4" id="KW-1185">Reference proteome</keyword>
<feature type="region of interest" description="Disordered" evidence="2">
    <location>
        <begin position="73"/>
        <end position="120"/>
    </location>
</feature>
<evidence type="ECO:0000256" key="1">
    <source>
        <dbReference type="PROSITE-ProRule" id="PRU00339"/>
    </source>
</evidence>
<feature type="region of interest" description="Disordered" evidence="2">
    <location>
        <begin position="912"/>
        <end position="1005"/>
    </location>
</feature>
<feature type="region of interest" description="Disordered" evidence="2">
    <location>
        <begin position="393"/>
        <end position="415"/>
    </location>
</feature>
<dbReference type="Gene3D" id="1.25.40.10">
    <property type="entry name" value="Tetratricopeptide repeat domain"/>
    <property type="match status" value="1"/>
</dbReference>
<feature type="region of interest" description="Disordered" evidence="2">
    <location>
        <begin position="1076"/>
        <end position="1102"/>
    </location>
</feature>
<dbReference type="EMBL" id="BSDZ01000026">
    <property type="protein sequence ID" value="GLI65916.1"/>
    <property type="molecule type" value="Genomic_DNA"/>
</dbReference>